<evidence type="ECO:0000256" key="1">
    <source>
        <dbReference type="ARBA" id="ARBA00010139"/>
    </source>
</evidence>
<evidence type="ECO:0000313" key="5">
    <source>
        <dbReference type="EMBL" id="KAK0743465.1"/>
    </source>
</evidence>
<protein>
    <recommendedName>
        <fullName evidence="7">FAD/NAD(P)-binding domain-containing protein</fullName>
    </recommendedName>
</protein>
<dbReference type="PANTHER" id="PTHR42877">
    <property type="entry name" value="L-ORNITHINE N(5)-MONOOXYGENASE-RELATED"/>
    <property type="match status" value="1"/>
</dbReference>
<dbReference type="SUPFAM" id="SSF51905">
    <property type="entry name" value="FAD/NAD(P)-binding domain"/>
    <property type="match status" value="1"/>
</dbReference>
<keyword evidence="3" id="KW-0274">FAD</keyword>
<dbReference type="PANTHER" id="PTHR42877:SF5">
    <property type="entry name" value="L-ORNITHINE N(5)-MONOOXYGENASE-RELATED"/>
    <property type="match status" value="1"/>
</dbReference>
<organism evidence="5 6">
    <name type="scientific">Schizothecium vesticola</name>
    <dbReference type="NCBI Taxonomy" id="314040"/>
    <lineage>
        <taxon>Eukaryota</taxon>
        <taxon>Fungi</taxon>
        <taxon>Dikarya</taxon>
        <taxon>Ascomycota</taxon>
        <taxon>Pezizomycotina</taxon>
        <taxon>Sordariomycetes</taxon>
        <taxon>Sordariomycetidae</taxon>
        <taxon>Sordariales</taxon>
        <taxon>Schizotheciaceae</taxon>
        <taxon>Schizothecium</taxon>
    </lineage>
</organism>
<dbReference type="Proteomes" id="UP001172155">
    <property type="component" value="Unassembled WGS sequence"/>
</dbReference>
<evidence type="ECO:0008006" key="7">
    <source>
        <dbReference type="Google" id="ProtNLM"/>
    </source>
</evidence>
<evidence type="ECO:0000256" key="3">
    <source>
        <dbReference type="ARBA" id="ARBA00022827"/>
    </source>
</evidence>
<dbReference type="InterPro" id="IPR020946">
    <property type="entry name" value="Flavin_mOase-like"/>
</dbReference>
<proteinExistence type="inferred from homology"/>
<accession>A0AA40EQ81</accession>
<dbReference type="GO" id="GO:0004499">
    <property type="term" value="F:N,N-dimethylaniline monooxygenase activity"/>
    <property type="evidence" value="ECO:0007669"/>
    <property type="project" value="InterPro"/>
</dbReference>
<dbReference type="GO" id="GO:0050660">
    <property type="term" value="F:flavin adenine dinucleotide binding"/>
    <property type="evidence" value="ECO:0007669"/>
    <property type="project" value="InterPro"/>
</dbReference>
<evidence type="ECO:0000256" key="2">
    <source>
        <dbReference type="ARBA" id="ARBA00022630"/>
    </source>
</evidence>
<dbReference type="EMBL" id="JAUKUD010000005">
    <property type="protein sequence ID" value="KAK0743465.1"/>
    <property type="molecule type" value="Genomic_DNA"/>
</dbReference>
<keyword evidence="2" id="KW-0285">Flavoprotein</keyword>
<gene>
    <name evidence="5" type="ORF">B0T18DRAFT_490189</name>
</gene>
<comment type="caution">
    <text evidence="5">The sequence shown here is derived from an EMBL/GenBank/DDBJ whole genome shotgun (WGS) entry which is preliminary data.</text>
</comment>
<comment type="similarity">
    <text evidence="1">Belongs to the FAD-binding monooxygenase family.</text>
</comment>
<evidence type="ECO:0000313" key="6">
    <source>
        <dbReference type="Proteomes" id="UP001172155"/>
    </source>
</evidence>
<name>A0AA40EQ81_9PEZI</name>
<dbReference type="Pfam" id="PF00743">
    <property type="entry name" value="FMO-like"/>
    <property type="match status" value="1"/>
</dbReference>
<dbReference type="InterPro" id="IPR036188">
    <property type="entry name" value="FAD/NAD-bd_sf"/>
</dbReference>
<dbReference type="InterPro" id="IPR051209">
    <property type="entry name" value="FAD-bind_Monooxygenase_sf"/>
</dbReference>
<dbReference type="Gene3D" id="3.50.50.60">
    <property type="entry name" value="FAD/NAD(P)-binding domain"/>
    <property type="match status" value="2"/>
</dbReference>
<reference evidence="5" key="1">
    <citation type="submission" date="2023-06" db="EMBL/GenBank/DDBJ databases">
        <title>Genome-scale phylogeny and comparative genomics of the fungal order Sordariales.</title>
        <authorList>
            <consortium name="Lawrence Berkeley National Laboratory"/>
            <person name="Hensen N."/>
            <person name="Bonometti L."/>
            <person name="Westerberg I."/>
            <person name="Brannstrom I.O."/>
            <person name="Guillou S."/>
            <person name="Cros-Aarteil S."/>
            <person name="Calhoun S."/>
            <person name="Haridas S."/>
            <person name="Kuo A."/>
            <person name="Mondo S."/>
            <person name="Pangilinan J."/>
            <person name="Riley R."/>
            <person name="LaButti K."/>
            <person name="Andreopoulos B."/>
            <person name="Lipzen A."/>
            <person name="Chen C."/>
            <person name="Yanf M."/>
            <person name="Daum C."/>
            <person name="Ng V."/>
            <person name="Clum A."/>
            <person name="Steindorff A."/>
            <person name="Ohm R."/>
            <person name="Martin F."/>
            <person name="Silar P."/>
            <person name="Natvig D."/>
            <person name="Lalanne C."/>
            <person name="Gautier V."/>
            <person name="Ament-velasquez S.L."/>
            <person name="Kruys A."/>
            <person name="Hutchinson M.I."/>
            <person name="Powell A.J."/>
            <person name="Barry K."/>
            <person name="Miller A.N."/>
            <person name="Grigoriev I.V."/>
            <person name="Debuchy R."/>
            <person name="Gladieux P."/>
            <person name="Thoren M.H."/>
            <person name="Johannesson H."/>
        </authorList>
    </citation>
    <scope>NUCLEOTIDE SEQUENCE</scope>
    <source>
        <strain evidence="5">SMH3187-1</strain>
    </source>
</reference>
<dbReference type="GO" id="GO:0050661">
    <property type="term" value="F:NADP binding"/>
    <property type="evidence" value="ECO:0007669"/>
    <property type="project" value="InterPro"/>
</dbReference>
<sequence length="243" mass="26809">MDSPGNLDIIIVGAGICALARARQKLPKATVAVFEKEESVGGTWTKNTYPGLSCDIPSQLYSYSFAPNPEWSTIYATQPEILAYIKRVASQFECSSHIHLKQVCTGAEWLDDEFLWRVHFVDKPSDRSYIRHSRFLITAAGFCDEPNGAEDIQGVQEFGGHVFHSARWDHPFDFRDKDVVVVGNGCSANQPGCLRRIWGDDVTTAAAQLQKPIFSPPGQNFISVEIVGNVKPIGITPLGLLVD</sequence>
<dbReference type="AlphaFoldDB" id="A0AA40EQ81"/>
<keyword evidence="6" id="KW-1185">Reference proteome</keyword>
<evidence type="ECO:0000256" key="4">
    <source>
        <dbReference type="ARBA" id="ARBA00023002"/>
    </source>
</evidence>
<keyword evidence="4" id="KW-0560">Oxidoreductase</keyword>